<dbReference type="KEGG" id="sse:Ssed_0987"/>
<organism evidence="9 10">
    <name type="scientific">Shewanella sediminis (strain HAW-EB3)</name>
    <dbReference type="NCBI Taxonomy" id="425104"/>
    <lineage>
        <taxon>Bacteria</taxon>
        <taxon>Pseudomonadati</taxon>
        <taxon>Pseudomonadota</taxon>
        <taxon>Gammaproteobacteria</taxon>
        <taxon>Alteromonadales</taxon>
        <taxon>Shewanellaceae</taxon>
        <taxon>Shewanella</taxon>
    </lineage>
</organism>
<dbReference type="CDD" id="cd16922">
    <property type="entry name" value="HATPase_EvgS-ArcB-TorS-like"/>
    <property type="match status" value="1"/>
</dbReference>
<dbReference type="InterPro" id="IPR003594">
    <property type="entry name" value="HATPase_dom"/>
</dbReference>
<evidence type="ECO:0000256" key="1">
    <source>
        <dbReference type="ARBA" id="ARBA00000085"/>
    </source>
</evidence>
<proteinExistence type="predicted"/>
<dbReference type="InterPro" id="IPR000014">
    <property type="entry name" value="PAS"/>
</dbReference>
<keyword evidence="6" id="KW-0175">Coiled coil</keyword>
<dbReference type="PANTHER" id="PTHR45339">
    <property type="entry name" value="HYBRID SIGNAL TRANSDUCTION HISTIDINE KINASE J"/>
    <property type="match status" value="1"/>
</dbReference>
<dbReference type="CDD" id="cd00082">
    <property type="entry name" value="HisKA"/>
    <property type="match status" value="1"/>
</dbReference>
<evidence type="ECO:0000313" key="9">
    <source>
        <dbReference type="EMBL" id="ABV35598.1"/>
    </source>
</evidence>
<dbReference type="SUPFAM" id="SSF55874">
    <property type="entry name" value="ATPase domain of HSP90 chaperone/DNA topoisomerase II/histidine kinase"/>
    <property type="match status" value="1"/>
</dbReference>
<dbReference type="Pfam" id="PF08447">
    <property type="entry name" value="PAS_3"/>
    <property type="match status" value="1"/>
</dbReference>
<dbReference type="SUPFAM" id="SSF52172">
    <property type="entry name" value="CheY-like"/>
    <property type="match status" value="1"/>
</dbReference>
<sequence length="938" mass="105752">MYATQSTDLTPFPIMVCSKEGSILSVNSSFQDEFKVSNEMVSGELAYLFFNLFKDLSVTNSSAFIHHLIEKKQFFSTLSVNSQNICVNVSINDSPLTPGEYWLIVNRCGECRAKKYQAKHKLERLNHAIKGANIGIWEYSPHSKFCYFSLKFKELIGLEIDTSLSWQHFKSMIDPRDQHKLDVYLDDIFEPGTRFHLEFRAQITGKERWFELRSEAVLSIDNHSTHTGSLIDCTEAKETLFALHDANESKNIALDAGNIGNWRAEIDSENNWVWDWDSRANNMFALHPEDIGNLDKWAERLHPDDLDRIIAAVDHSLSTGELFDQQYRSILPHGEVIYVHAKGKVGQNRDKQNCRIDGICIDQSPIFKIQAELQKANDELEARVTQRTQEFQQAKVRAERANQAKSEFLSMMSHELRTPMNAVIGSLDLLTLSKQNPESMSLIETATTSATNLIYILNDILDINKIESGKMQLEQRDFSITEVIDNVVQVFLPLAHKKRLNLHIYEDPQIPKLLEGDAVKVRQILFNLLGNAIKFTHTVEGKPGEIRLITNISEHNDIIYKISFSIIDNGIGIDKETQKKLFTPFMQAQRSTTRKYGGTGLGLAISGNLTSMMGGEIKLNSTPEQGSTFTVVLPFWRSKADSFQSPSVLNNTSVALINLSDDNTSQRVIVKHLQAEGAAVETVEAAIYEAELIEDENIETESTKAENIKAALPCYDVVLLLIQSLSASQKILQILAQSDINTSNLLLAAPRKEMRKIRKIIPQVSILPTKPMTKVQLISSVQNIIENELCLDLDELDINPLSVNSSMNTISTAQADVLVVEDNPLNQKLILEQLSTLGYRCDLAEDGNDGIQHWKSIDYKLILTDCHMPNLDGYDMTKEIRNLEQEHNKKAIPIVAVTGAAMSGDAEYCYSTGMNDFVSKPILLKDLKKIMDKWYSND</sequence>
<dbReference type="InterPro" id="IPR011006">
    <property type="entry name" value="CheY-like_superfamily"/>
</dbReference>
<dbReference type="PRINTS" id="PR00344">
    <property type="entry name" value="BCTRLSENSOR"/>
</dbReference>
<evidence type="ECO:0000256" key="2">
    <source>
        <dbReference type="ARBA" id="ARBA00012438"/>
    </source>
</evidence>
<dbReference type="InterPro" id="IPR005467">
    <property type="entry name" value="His_kinase_dom"/>
</dbReference>
<dbReference type="Pfam" id="PF02518">
    <property type="entry name" value="HATPase_c"/>
    <property type="match status" value="1"/>
</dbReference>
<dbReference type="SMART" id="SM00091">
    <property type="entry name" value="PAS"/>
    <property type="match status" value="2"/>
</dbReference>
<dbReference type="PROSITE" id="PS50110">
    <property type="entry name" value="RESPONSE_REGULATORY"/>
    <property type="match status" value="1"/>
</dbReference>
<dbReference type="PROSITE" id="PS50109">
    <property type="entry name" value="HIS_KIN"/>
    <property type="match status" value="1"/>
</dbReference>
<dbReference type="eggNOG" id="COG2205">
    <property type="taxonomic scope" value="Bacteria"/>
</dbReference>
<dbReference type="AlphaFoldDB" id="A8FRX5"/>
<evidence type="ECO:0000256" key="5">
    <source>
        <dbReference type="PROSITE-ProRule" id="PRU00169"/>
    </source>
</evidence>
<evidence type="ECO:0000256" key="4">
    <source>
        <dbReference type="ARBA" id="ARBA00023012"/>
    </source>
</evidence>
<dbReference type="SMART" id="SM00387">
    <property type="entry name" value="HATPase_c"/>
    <property type="match status" value="1"/>
</dbReference>
<keyword evidence="9" id="KW-0808">Transferase</keyword>
<dbReference type="Gene3D" id="3.30.450.20">
    <property type="entry name" value="PAS domain"/>
    <property type="match status" value="2"/>
</dbReference>
<dbReference type="NCBIfam" id="TIGR00229">
    <property type="entry name" value="sensory_box"/>
    <property type="match status" value="1"/>
</dbReference>
<evidence type="ECO:0000259" key="7">
    <source>
        <dbReference type="PROSITE" id="PS50109"/>
    </source>
</evidence>
<feature type="coiled-coil region" evidence="6">
    <location>
        <begin position="370"/>
        <end position="397"/>
    </location>
</feature>
<keyword evidence="4" id="KW-0902">Two-component regulatory system</keyword>
<dbReference type="SUPFAM" id="SSF55785">
    <property type="entry name" value="PYP-like sensor domain (PAS domain)"/>
    <property type="match status" value="2"/>
</dbReference>
<dbReference type="RefSeq" id="WP_012141334.1">
    <property type="nucleotide sequence ID" value="NC_009831.1"/>
</dbReference>
<dbReference type="InterPro" id="IPR036890">
    <property type="entry name" value="HATPase_C_sf"/>
</dbReference>
<dbReference type="SMART" id="SM00448">
    <property type="entry name" value="REC"/>
    <property type="match status" value="1"/>
</dbReference>
<feature type="domain" description="Response regulatory" evidence="8">
    <location>
        <begin position="816"/>
        <end position="935"/>
    </location>
</feature>
<evidence type="ECO:0000256" key="6">
    <source>
        <dbReference type="SAM" id="Coils"/>
    </source>
</evidence>
<feature type="domain" description="Histidine kinase" evidence="7">
    <location>
        <begin position="411"/>
        <end position="637"/>
    </location>
</feature>
<evidence type="ECO:0000256" key="3">
    <source>
        <dbReference type="ARBA" id="ARBA00022553"/>
    </source>
</evidence>
<feature type="modified residue" description="4-aspartylphosphate" evidence="5">
    <location>
        <position position="865"/>
    </location>
</feature>
<dbReference type="FunFam" id="3.30.565.10:FF:000010">
    <property type="entry name" value="Sensor histidine kinase RcsC"/>
    <property type="match status" value="1"/>
</dbReference>
<dbReference type="Gene3D" id="3.30.565.10">
    <property type="entry name" value="Histidine kinase-like ATPase, C-terminal domain"/>
    <property type="match status" value="1"/>
</dbReference>
<evidence type="ECO:0000313" key="10">
    <source>
        <dbReference type="Proteomes" id="UP000002015"/>
    </source>
</evidence>
<dbReference type="SUPFAM" id="SSF47384">
    <property type="entry name" value="Homodimeric domain of signal transducing histidine kinase"/>
    <property type="match status" value="1"/>
</dbReference>
<dbReference type="Gene3D" id="3.40.50.2300">
    <property type="match status" value="1"/>
</dbReference>
<dbReference type="Pfam" id="PF00512">
    <property type="entry name" value="HisKA"/>
    <property type="match status" value="1"/>
</dbReference>
<dbReference type="EC" id="2.7.13.3" evidence="2"/>
<dbReference type="InterPro" id="IPR001789">
    <property type="entry name" value="Sig_transdc_resp-reg_receiver"/>
</dbReference>
<dbReference type="STRING" id="425104.Ssed_0987"/>
<dbReference type="Gene3D" id="1.10.287.130">
    <property type="match status" value="1"/>
</dbReference>
<dbReference type="InterPro" id="IPR035965">
    <property type="entry name" value="PAS-like_dom_sf"/>
</dbReference>
<dbReference type="Pfam" id="PF00072">
    <property type="entry name" value="Response_reg"/>
    <property type="match status" value="1"/>
</dbReference>
<dbReference type="HOGENOM" id="CLU_000445_114_15_6"/>
<comment type="catalytic activity">
    <reaction evidence="1">
        <text>ATP + protein L-histidine = ADP + protein N-phospho-L-histidine.</text>
        <dbReference type="EC" id="2.7.13.3"/>
    </reaction>
</comment>
<dbReference type="InterPro" id="IPR036097">
    <property type="entry name" value="HisK_dim/P_sf"/>
</dbReference>
<dbReference type="InterPro" id="IPR003661">
    <property type="entry name" value="HisK_dim/P_dom"/>
</dbReference>
<gene>
    <name evidence="9" type="ordered locus">Ssed_0987</name>
</gene>
<name>A8FRX5_SHESH</name>
<keyword evidence="3 5" id="KW-0597">Phosphoprotein</keyword>
<reference evidence="9 10" key="1">
    <citation type="submission" date="2007-08" db="EMBL/GenBank/DDBJ databases">
        <title>Complete sequence of Shewanella sediminis HAW-EB3.</title>
        <authorList>
            <consortium name="US DOE Joint Genome Institute"/>
            <person name="Copeland A."/>
            <person name="Lucas S."/>
            <person name="Lapidus A."/>
            <person name="Barry K."/>
            <person name="Glavina del Rio T."/>
            <person name="Dalin E."/>
            <person name="Tice H."/>
            <person name="Pitluck S."/>
            <person name="Chertkov O."/>
            <person name="Brettin T."/>
            <person name="Bruce D."/>
            <person name="Detter J.C."/>
            <person name="Han C."/>
            <person name="Schmutz J."/>
            <person name="Larimer F."/>
            <person name="Land M."/>
            <person name="Hauser L."/>
            <person name="Kyrpides N."/>
            <person name="Kim E."/>
            <person name="Zhao J.-S."/>
            <person name="Richardson P."/>
        </authorList>
    </citation>
    <scope>NUCLEOTIDE SEQUENCE [LARGE SCALE GENOMIC DNA]</scope>
    <source>
        <strain evidence="9 10">HAW-EB3</strain>
    </source>
</reference>
<dbReference type="CDD" id="cd17546">
    <property type="entry name" value="REC_hyHK_CKI1_RcsC-like"/>
    <property type="match status" value="1"/>
</dbReference>
<accession>A8FRX5</accession>
<dbReference type="SMART" id="SM00388">
    <property type="entry name" value="HisKA"/>
    <property type="match status" value="1"/>
</dbReference>
<dbReference type="Proteomes" id="UP000002015">
    <property type="component" value="Chromosome"/>
</dbReference>
<dbReference type="PANTHER" id="PTHR45339:SF5">
    <property type="entry name" value="HISTIDINE KINASE"/>
    <property type="match status" value="1"/>
</dbReference>
<evidence type="ECO:0000259" key="8">
    <source>
        <dbReference type="PROSITE" id="PS50110"/>
    </source>
</evidence>
<dbReference type="EMBL" id="CP000821">
    <property type="protein sequence ID" value="ABV35598.1"/>
    <property type="molecule type" value="Genomic_DNA"/>
</dbReference>
<keyword evidence="9" id="KW-0418">Kinase</keyword>
<dbReference type="InterPro" id="IPR004358">
    <property type="entry name" value="Sig_transdc_His_kin-like_C"/>
</dbReference>
<dbReference type="GO" id="GO:0000155">
    <property type="term" value="F:phosphorelay sensor kinase activity"/>
    <property type="evidence" value="ECO:0007669"/>
    <property type="project" value="InterPro"/>
</dbReference>
<dbReference type="CDD" id="cd00130">
    <property type="entry name" value="PAS"/>
    <property type="match status" value="1"/>
</dbReference>
<keyword evidence="10" id="KW-1185">Reference proteome</keyword>
<protein>
    <recommendedName>
        <fullName evidence="2">histidine kinase</fullName>
        <ecNumber evidence="2">2.7.13.3</ecNumber>
    </recommendedName>
</protein>
<dbReference type="InterPro" id="IPR013655">
    <property type="entry name" value="PAS_fold_3"/>
</dbReference>